<dbReference type="PANTHER" id="PTHR31061">
    <property type="entry name" value="LD22376P"/>
    <property type="match status" value="1"/>
</dbReference>
<dbReference type="AlphaFoldDB" id="A0A835QD69"/>
<feature type="transmembrane region" description="Helical" evidence="1">
    <location>
        <begin position="213"/>
        <end position="232"/>
    </location>
</feature>
<keyword evidence="1" id="KW-1133">Transmembrane helix</keyword>
<dbReference type="Proteomes" id="UP000636800">
    <property type="component" value="Unassembled WGS sequence"/>
</dbReference>
<dbReference type="EMBL" id="JADCNL010000009">
    <property type="protein sequence ID" value="KAG0466683.1"/>
    <property type="molecule type" value="Genomic_DNA"/>
</dbReference>
<keyword evidence="4" id="KW-1185">Reference proteome</keyword>
<evidence type="ECO:0000256" key="1">
    <source>
        <dbReference type="SAM" id="Phobius"/>
    </source>
</evidence>
<accession>A0A835QD69</accession>
<dbReference type="InterPro" id="IPR012429">
    <property type="entry name" value="HGSNAT_cat"/>
</dbReference>
<feature type="transmembrane region" description="Helical" evidence="1">
    <location>
        <begin position="355"/>
        <end position="376"/>
    </location>
</feature>
<feature type="transmembrane region" description="Helical" evidence="1">
    <location>
        <begin position="325"/>
        <end position="348"/>
    </location>
</feature>
<evidence type="ECO:0000259" key="2">
    <source>
        <dbReference type="Pfam" id="PF07786"/>
    </source>
</evidence>
<proteinExistence type="predicted"/>
<keyword evidence="1" id="KW-0812">Transmembrane</keyword>
<feature type="transmembrane region" description="Helical" evidence="1">
    <location>
        <begin position="427"/>
        <end position="447"/>
    </location>
</feature>
<evidence type="ECO:0000313" key="4">
    <source>
        <dbReference type="Proteomes" id="UP000636800"/>
    </source>
</evidence>
<organism evidence="3 4">
    <name type="scientific">Vanilla planifolia</name>
    <name type="common">Vanilla</name>
    <dbReference type="NCBI Taxonomy" id="51239"/>
    <lineage>
        <taxon>Eukaryota</taxon>
        <taxon>Viridiplantae</taxon>
        <taxon>Streptophyta</taxon>
        <taxon>Embryophyta</taxon>
        <taxon>Tracheophyta</taxon>
        <taxon>Spermatophyta</taxon>
        <taxon>Magnoliopsida</taxon>
        <taxon>Liliopsida</taxon>
        <taxon>Asparagales</taxon>
        <taxon>Orchidaceae</taxon>
        <taxon>Vanilloideae</taxon>
        <taxon>Vanilleae</taxon>
        <taxon>Vanilla</taxon>
    </lineage>
</organism>
<reference evidence="3 4" key="1">
    <citation type="journal article" date="2020" name="Nat. Food">
        <title>A phased Vanilla planifolia genome enables genetic improvement of flavour and production.</title>
        <authorList>
            <person name="Hasing T."/>
            <person name="Tang H."/>
            <person name="Brym M."/>
            <person name="Khazi F."/>
            <person name="Huang T."/>
            <person name="Chambers A.H."/>
        </authorList>
    </citation>
    <scope>NUCLEOTIDE SEQUENCE [LARGE SCALE GENOMIC DNA]</scope>
    <source>
        <tissue evidence="3">Leaf</tissue>
    </source>
</reference>
<gene>
    <name evidence="3" type="ORF">HPP92_018263</name>
</gene>
<feature type="transmembrane region" description="Helical" evidence="1">
    <location>
        <begin position="175"/>
        <end position="193"/>
    </location>
</feature>
<feature type="transmembrane region" description="Helical" evidence="1">
    <location>
        <begin position="136"/>
        <end position="155"/>
    </location>
</feature>
<feature type="domain" description="Heparan-alpha-glucosaminide N-acetyltransferase catalytic" evidence="2">
    <location>
        <begin position="65"/>
        <end position="188"/>
    </location>
</feature>
<feature type="transmembrane region" description="Helical" evidence="1">
    <location>
        <begin position="471"/>
        <end position="491"/>
    </location>
</feature>
<name>A0A835QD69_VANPL</name>
<dbReference type="PANTHER" id="PTHR31061:SF23">
    <property type="entry name" value="OS05G0155700 PROTEIN"/>
    <property type="match status" value="1"/>
</dbReference>
<comment type="caution">
    <text evidence="3">The sequence shown here is derived from an EMBL/GenBank/DDBJ whole genome shotgun (WGS) entry which is preliminary data.</text>
</comment>
<protein>
    <recommendedName>
        <fullName evidence="2">Heparan-alpha-glucosaminide N-acetyltransferase catalytic domain-containing protein</fullName>
    </recommendedName>
</protein>
<dbReference type="OrthoDB" id="1908108at2759"/>
<feature type="transmembrane region" description="Helical" evidence="1">
    <location>
        <begin position="388"/>
        <end position="407"/>
    </location>
</feature>
<dbReference type="Pfam" id="PF07786">
    <property type="entry name" value="HGSNAT_cat"/>
    <property type="match status" value="1"/>
</dbReference>
<sequence length="500" mass="55771">MDSIVVVSEERAPLIDSYSQRCDGARGGGALEFDGEMLPESQRCPPTPPATSVVHPARLSQPNQRLASLDVFRGLTVAFMILVDDAGGAFPAINHAPWFGVTIADFVMPSFLFSVGVSIALVCRKATNKIVTTRKVLMRTIKLFFLGVLLQGGYFHGRNHWTYGVDIDRIRWLGVLQRIAIGYFLVAMSEIWLASNHPVHSPMSFMRKYYSQWVVVSLLSVIYIGLLLGLYVPNWEFEVSSSNSTLSMSNFGHQIETVYCGLRGNLSPPCNAVGFIDRLLLGEKHLYQNPVYKRTKDCSINSPDYGPLPPNSPGWCLAPFDPEGILSSVMATVTCFAGLQFGHVIVHIKSHLKRVLIWSVSSVMLVLFAYFVAILGMPLSKPLYTLSYMFLTAGGSAIALSLIYYLVDVKHIRKPTLLFQWMGMNALIVYVLAACELFPIALQGFYWKKPSNNLVNLSESFLQTILHSKKWGTLAFVFVEILFWCLASGFLDMKGIYFKL</sequence>
<keyword evidence="1" id="KW-0472">Membrane</keyword>
<feature type="transmembrane region" description="Helical" evidence="1">
    <location>
        <begin position="99"/>
        <end position="124"/>
    </location>
</feature>
<evidence type="ECO:0000313" key="3">
    <source>
        <dbReference type="EMBL" id="KAG0466683.1"/>
    </source>
</evidence>